<comment type="caution">
    <text evidence="4">The sequence shown here is derived from an EMBL/GenBank/DDBJ whole genome shotgun (WGS) entry which is preliminary data.</text>
</comment>
<reference evidence="4 5" key="1">
    <citation type="submission" date="2021-06" db="EMBL/GenBank/DDBJ databases">
        <title>Caerostris darwini draft genome.</title>
        <authorList>
            <person name="Kono N."/>
            <person name="Arakawa K."/>
        </authorList>
    </citation>
    <scope>NUCLEOTIDE SEQUENCE [LARGE SCALE GENOMIC DNA]</scope>
</reference>
<evidence type="ECO:0000256" key="3">
    <source>
        <dbReference type="SAM" id="SignalP"/>
    </source>
</evidence>
<evidence type="ECO:0000256" key="1">
    <source>
        <dbReference type="SAM" id="MobiDB-lite"/>
    </source>
</evidence>
<gene>
    <name evidence="4" type="primary">AVEN_138945_1</name>
    <name evidence="4" type="ORF">CDAR_178221</name>
</gene>
<accession>A0AAV4W273</accession>
<feature type="compositionally biased region" description="Polar residues" evidence="1">
    <location>
        <begin position="93"/>
        <end position="104"/>
    </location>
</feature>
<dbReference type="Proteomes" id="UP001054837">
    <property type="component" value="Unassembled WGS sequence"/>
</dbReference>
<evidence type="ECO:0000313" key="4">
    <source>
        <dbReference type="EMBL" id="GIY76825.1"/>
    </source>
</evidence>
<proteinExistence type="predicted"/>
<protein>
    <submittedName>
        <fullName evidence="4">Uncharacterized protein</fullName>
    </submittedName>
</protein>
<evidence type="ECO:0000313" key="5">
    <source>
        <dbReference type="Proteomes" id="UP001054837"/>
    </source>
</evidence>
<name>A0AAV4W273_9ARAC</name>
<feature type="chain" id="PRO_5043338207" evidence="3">
    <location>
        <begin position="22"/>
        <end position="240"/>
    </location>
</feature>
<feature type="signal peptide" evidence="3">
    <location>
        <begin position="1"/>
        <end position="21"/>
    </location>
</feature>
<evidence type="ECO:0000256" key="2">
    <source>
        <dbReference type="SAM" id="Phobius"/>
    </source>
</evidence>
<feature type="transmembrane region" description="Helical" evidence="2">
    <location>
        <begin position="152"/>
        <end position="174"/>
    </location>
</feature>
<organism evidence="4 5">
    <name type="scientific">Caerostris darwini</name>
    <dbReference type="NCBI Taxonomy" id="1538125"/>
    <lineage>
        <taxon>Eukaryota</taxon>
        <taxon>Metazoa</taxon>
        <taxon>Ecdysozoa</taxon>
        <taxon>Arthropoda</taxon>
        <taxon>Chelicerata</taxon>
        <taxon>Arachnida</taxon>
        <taxon>Araneae</taxon>
        <taxon>Araneomorphae</taxon>
        <taxon>Entelegynae</taxon>
        <taxon>Araneoidea</taxon>
        <taxon>Araneidae</taxon>
        <taxon>Caerostris</taxon>
    </lineage>
</organism>
<dbReference type="AlphaFoldDB" id="A0AAV4W273"/>
<keyword evidence="2" id="KW-0812">Transmembrane</keyword>
<feature type="region of interest" description="Disordered" evidence="1">
    <location>
        <begin position="53"/>
        <end position="113"/>
    </location>
</feature>
<keyword evidence="2" id="KW-1133">Transmembrane helix</keyword>
<sequence length="240" mass="26244">MSPIFCPILLLLASIFANAFAINLTATENGTDSSQRSARWYQDNHPEIYINPGEYASPSKPYYSVDSREDDDQNDKSKSKVPTSFADFLPDQRYSSSKGQSKSAPPSLGDWKGDADIPGPWMFPTDMLAVMNAMKGEDKDTGILAKLKAEPLALFLGLVLPLTLIFAAVWPSILNYFMNGSMAPAPISTIASGDNGDNGSRSKRRKGDDPWFITSVLGAIEKFTENMSFDEDLAGSDKNH</sequence>
<keyword evidence="2" id="KW-0472">Membrane</keyword>
<keyword evidence="5" id="KW-1185">Reference proteome</keyword>
<dbReference type="EMBL" id="BPLQ01014051">
    <property type="protein sequence ID" value="GIY76825.1"/>
    <property type="molecule type" value="Genomic_DNA"/>
</dbReference>
<keyword evidence="3" id="KW-0732">Signal</keyword>